<dbReference type="RefSeq" id="WP_148452845.1">
    <property type="nucleotide sequence ID" value="NZ_VSDO01000003.1"/>
</dbReference>
<name>A0A5D0CPG5_9BACL</name>
<dbReference type="EMBL" id="VSDO01000003">
    <property type="protein sequence ID" value="TYA11836.1"/>
    <property type="molecule type" value="Genomic_DNA"/>
</dbReference>
<sequence length="241" mass="25104">MSEQLVRDLKINGLGQAAGGTYGKVSIDGIGTLNGDTVCDLLTVNGSLKTKHSIQGGEIRINGNSSVGGKVGSGRLRVDGMLKVDGDVRSERMDINGMLRIGGGAAGDTLEIDGSLKSSGNVEFETVQVYGGFQVGGMLNAGTLELKMAAACQAREIGGERIRVAAKKGSRKLLGLFTSSLAIRLTADVIEGDDIVLEDTKADVVRGNRVRIGPGCEIGVVEYRHAYEADPKASVGKAVQL</sequence>
<dbReference type="OrthoDB" id="1730007at2"/>
<proteinExistence type="predicted"/>
<dbReference type="AlphaFoldDB" id="A0A5D0CPG5"/>
<evidence type="ECO:0000313" key="1">
    <source>
        <dbReference type="EMBL" id="TYA11836.1"/>
    </source>
</evidence>
<dbReference type="Proteomes" id="UP000325218">
    <property type="component" value="Unassembled WGS sequence"/>
</dbReference>
<evidence type="ECO:0000313" key="2">
    <source>
        <dbReference type="Proteomes" id="UP000325218"/>
    </source>
</evidence>
<accession>A0A5D0CPG5</accession>
<comment type="caution">
    <text evidence="1">The sequence shown here is derived from an EMBL/GenBank/DDBJ whole genome shotgun (WGS) entry which is preliminary data.</text>
</comment>
<keyword evidence="2" id="KW-1185">Reference proteome</keyword>
<protein>
    <recommendedName>
        <fullName evidence="3">Polymer-forming cytoskeletal protein</fullName>
    </recommendedName>
</protein>
<gene>
    <name evidence="1" type="ORF">FRY98_13860</name>
</gene>
<organism evidence="1 2">
    <name type="scientific">Paenibacillus faecis</name>
    <dbReference type="NCBI Taxonomy" id="862114"/>
    <lineage>
        <taxon>Bacteria</taxon>
        <taxon>Bacillati</taxon>
        <taxon>Bacillota</taxon>
        <taxon>Bacilli</taxon>
        <taxon>Bacillales</taxon>
        <taxon>Paenibacillaceae</taxon>
        <taxon>Paenibacillus</taxon>
    </lineage>
</organism>
<evidence type="ECO:0008006" key="3">
    <source>
        <dbReference type="Google" id="ProtNLM"/>
    </source>
</evidence>
<reference evidence="1 2" key="1">
    <citation type="submission" date="2019-08" db="EMBL/GenBank/DDBJ databases">
        <title>Genome sequencing of Paenibacillus faecis DSM 23593(T).</title>
        <authorList>
            <person name="Kook J.-K."/>
            <person name="Park S.-N."/>
            <person name="Lim Y.K."/>
        </authorList>
    </citation>
    <scope>NUCLEOTIDE SEQUENCE [LARGE SCALE GENOMIC DNA]</scope>
    <source>
        <strain evidence="1 2">DSM 23593</strain>
    </source>
</reference>